<evidence type="ECO:0000256" key="6">
    <source>
        <dbReference type="ARBA" id="ARBA00023136"/>
    </source>
</evidence>
<dbReference type="PROSITE" id="PS50263">
    <property type="entry name" value="CN_HYDROLASE"/>
    <property type="match status" value="1"/>
</dbReference>
<organism evidence="10 11">
    <name type="scientific">Allokutzneria oryzae</name>
    <dbReference type="NCBI Taxonomy" id="1378989"/>
    <lineage>
        <taxon>Bacteria</taxon>
        <taxon>Bacillati</taxon>
        <taxon>Actinomycetota</taxon>
        <taxon>Actinomycetes</taxon>
        <taxon>Pseudonocardiales</taxon>
        <taxon>Pseudonocardiaceae</taxon>
        <taxon>Allokutzneria</taxon>
    </lineage>
</organism>
<evidence type="ECO:0000313" key="10">
    <source>
        <dbReference type="EMBL" id="MFB9904444.1"/>
    </source>
</evidence>
<comment type="similarity">
    <text evidence="8">Belongs to the CN hydrolase family. Apolipoprotein N-acyltransferase subfamily.</text>
</comment>
<comment type="pathway">
    <text evidence="8">Protein modification; lipoprotein biosynthesis (N-acyl transfer).</text>
</comment>
<gene>
    <name evidence="8 10" type="primary">lnt</name>
    <name evidence="10" type="ORF">ACFFQA_10925</name>
</gene>
<evidence type="ECO:0000256" key="8">
    <source>
        <dbReference type="HAMAP-Rule" id="MF_01148"/>
    </source>
</evidence>
<proteinExistence type="inferred from homology"/>
<dbReference type="InterPro" id="IPR004563">
    <property type="entry name" value="Apolipo_AcylTrfase"/>
</dbReference>
<keyword evidence="4 8" id="KW-0812">Transmembrane</keyword>
<comment type="caution">
    <text evidence="10">The sequence shown here is derived from an EMBL/GenBank/DDBJ whole genome shotgun (WGS) entry which is preliminary data.</text>
</comment>
<reference evidence="10 11" key="1">
    <citation type="submission" date="2024-09" db="EMBL/GenBank/DDBJ databases">
        <authorList>
            <person name="Sun Q."/>
            <person name="Mori K."/>
        </authorList>
    </citation>
    <scope>NUCLEOTIDE SEQUENCE [LARGE SCALE GENOMIC DNA]</scope>
    <source>
        <strain evidence="10 11">TBRC 7907</strain>
    </source>
</reference>
<dbReference type="InterPro" id="IPR045378">
    <property type="entry name" value="LNT_N"/>
</dbReference>
<dbReference type="PANTHER" id="PTHR38686:SF1">
    <property type="entry name" value="APOLIPOPROTEIN N-ACYLTRANSFERASE"/>
    <property type="match status" value="1"/>
</dbReference>
<evidence type="ECO:0000256" key="2">
    <source>
        <dbReference type="ARBA" id="ARBA00022475"/>
    </source>
</evidence>
<keyword evidence="3 8" id="KW-0808">Transferase</keyword>
<feature type="domain" description="CN hydrolase" evidence="9">
    <location>
        <begin position="235"/>
        <end position="485"/>
    </location>
</feature>
<keyword evidence="6 8" id="KW-0472">Membrane</keyword>
<accession>A0ABV5ZWP6</accession>
<dbReference type="HAMAP" id="MF_01148">
    <property type="entry name" value="Lnt"/>
    <property type="match status" value="1"/>
</dbReference>
<dbReference type="EC" id="2.3.1.269" evidence="8"/>
<feature type="transmembrane region" description="Helical" evidence="8">
    <location>
        <begin position="498"/>
        <end position="519"/>
    </location>
</feature>
<feature type="transmembrane region" description="Helical" evidence="8">
    <location>
        <begin position="30"/>
        <end position="47"/>
    </location>
</feature>
<evidence type="ECO:0000256" key="4">
    <source>
        <dbReference type="ARBA" id="ARBA00022692"/>
    </source>
</evidence>
<dbReference type="Pfam" id="PF20154">
    <property type="entry name" value="LNT_N"/>
    <property type="match status" value="1"/>
</dbReference>
<feature type="transmembrane region" description="Helical" evidence="8">
    <location>
        <begin position="173"/>
        <end position="199"/>
    </location>
</feature>
<comment type="function">
    <text evidence="8">Catalyzes the phospholipid dependent N-acylation of the N-terminal cysteine of apolipoprotein, the last step in lipoprotein maturation.</text>
</comment>
<dbReference type="Gene3D" id="3.60.110.10">
    <property type="entry name" value="Carbon-nitrogen hydrolase"/>
    <property type="match status" value="1"/>
</dbReference>
<feature type="transmembrane region" description="Helical" evidence="8">
    <location>
        <begin position="136"/>
        <end position="153"/>
    </location>
</feature>
<name>A0ABV5ZWP6_9PSEU</name>
<sequence>MVTPAVTSDPPFSEPEPEIAPVPVRRGRSVVVRVVGAAVAGGLLYASSPPRNLWWLAPIAFAVLAAVLWRRRARAGFGYGLVFGLAYLLPLLFWLEHFLGSGFGPWPWLALSLVEASLIAVATAGMAAVSGLPGAPVWMAAMYVAGDFLRSTFPLNGFPWGRAAFTQPEGPYLALASLGGSALVGFAVVLTGCALAALTRAGGSRLTALALVVLPLLAGLLTWPSVGVVAQNGTVTVALVQGNAPDAGLDLMNEIGVIRANHIRRTRQLVQDIRANRVPQPDLVIWPETATDLGRSAAQDAELDEVLRSLGVPSLIGARLTNPDGTTSNVTVDWSPTTGRGRVYAKQELVPFSEYVPIRDAARAFTPFVDGFRDMTPGTRIGFQHVGTVPVGVGICYEVAYDRVLAEATRAGAQLLVVPTNNAWFGRTEMTEQQLAMSRLRAVEHGRAVLVTATSGVSAVVMPDGSVTRRTELFDSDVLVAAVPLRSATTLATRLGGWPQGTLVAVALAALLLTGVSALRRGRSAHLAEATQHSST</sequence>
<keyword evidence="7 8" id="KW-0012">Acyltransferase</keyword>
<dbReference type="NCBIfam" id="TIGR00546">
    <property type="entry name" value="lnt"/>
    <property type="match status" value="1"/>
</dbReference>
<keyword evidence="11" id="KW-1185">Reference proteome</keyword>
<feature type="transmembrane region" description="Helical" evidence="8">
    <location>
        <begin position="206"/>
        <end position="226"/>
    </location>
</feature>
<evidence type="ECO:0000313" key="11">
    <source>
        <dbReference type="Proteomes" id="UP001589693"/>
    </source>
</evidence>
<comment type="subcellular location">
    <subcellularLocation>
        <location evidence="1 8">Cell membrane</location>
        <topology evidence="1 8">Multi-pass membrane protein</topology>
    </subcellularLocation>
</comment>
<evidence type="ECO:0000256" key="5">
    <source>
        <dbReference type="ARBA" id="ARBA00022989"/>
    </source>
</evidence>
<evidence type="ECO:0000256" key="7">
    <source>
        <dbReference type="ARBA" id="ARBA00023315"/>
    </source>
</evidence>
<evidence type="ECO:0000259" key="9">
    <source>
        <dbReference type="PROSITE" id="PS50263"/>
    </source>
</evidence>
<protein>
    <recommendedName>
        <fullName evidence="8">Apolipoprotein N-acyltransferase</fullName>
        <shortName evidence="8">ALP N-acyltransferase</shortName>
        <ecNumber evidence="8">2.3.1.269</ecNumber>
    </recommendedName>
</protein>
<dbReference type="EMBL" id="JBHLZU010000009">
    <property type="protein sequence ID" value="MFB9904444.1"/>
    <property type="molecule type" value="Genomic_DNA"/>
</dbReference>
<dbReference type="InterPro" id="IPR003010">
    <property type="entry name" value="C-N_Hydrolase"/>
</dbReference>
<comment type="catalytic activity">
    <reaction evidence="8">
        <text>N-terminal S-1,2-diacyl-sn-glyceryl-L-cysteinyl-[lipoprotein] + a glycerophospholipid = N-acyl-S-1,2-diacyl-sn-glyceryl-L-cysteinyl-[lipoprotein] + a 2-acyl-sn-glycero-3-phospholipid + H(+)</text>
        <dbReference type="Rhea" id="RHEA:48228"/>
        <dbReference type="Rhea" id="RHEA-COMP:14681"/>
        <dbReference type="Rhea" id="RHEA-COMP:14684"/>
        <dbReference type="ChEBI" id="CHEBI:15378"/>
        <dbReference type="ChEBI" id="CHEBI:136912"/>
        <dbReference type="ChEBI" id="CHEBI:140656"/>
        <dbReference type="ChEBI" id="CHEBI:140657"/>
        <dbReference type="ChEBI" id="CHEBI:140660"/>
        <dbReference type="EC" id="2.3.1.269"/>
    </reaction>
</comment>
<dbReference type="SUPFAM" id="SSF56317">
    <property type="entry name" value="Carbon-nitrogen hydrolase"/>
    <property type="match status" value="1"/>
</dbReference>
<dbReference type="InterPro" id="IPR036526">
    <property type="entry name" value="C-N_Hydrolase_sf"/>
</dbReference>
<keyword evidence="2 8" id="KW-1003">Cell membrane</keyword>
<dbReference type="Proteomes" id="UP001589693">
    <property type="component" value="Unassembled WGS sequence"/>
</dbReference>
<feature type="transmembrane region" description="Helical" evidence="8">
    <location>
        <begin position="76"/>
        <end position="95"/>
    </location>
</feature>
<keyword evidence="5 8" id="KW-1133">Transmembrane helix</keyword>
<feature type="transmembrane region" description="Helical" evidence="8">
    <location>
        <begin position="107"/>
        <end position="129"/>
    </location>
</feature>
<evidence type="ECO:0000256" key="1">
    <source>
        <dbReference type="ARBA" id="ARBA00004651"/>
    </source>
</evidence>
<dbReference type="PANTHER" id="PTHR38686">
    <property type="entry name" value="APOLIPOPROTEIN N-ACYLTRANSFERASE"/>
    <property type="match status" value="1"/>
</dbReference>
<evidence type="ECO:0000256" key="3">
    <source>
        <dbReference type="ARBA" id="ARBA00022679"/>
    </source>
</evidence>
<dbReference type="RefSeq" id="WP_377851643.1">
    <property type="nucleotide sequence ID" value="NZ_JBHLZU010000009.1"/>
</dbReference>
<dbReference type="CDD" id="cd07571">
    <property type="entry name" value="ALP_N-acyl_transferase"/>
    <property type="match status" value="1"/>
</dbReference>
<feature type="transmembrane region" description="Helical" evidence="8">
    <location>
        <begin position="53"/>
        <end position="69"/>
    </location>
</feature>
<dbReference type="GO" id="GO:0016746">
    <property type="term" value="F:acyltransferase activity"/>
    <property type="evidence" value="ECO:0007669"/>
    <property type="project" value="UniProtKB-KW"/>
</dbReference>
<dbReference type="Pfam" id="PF00795">
    <property type="entry name" value="CN_hydrolase"/>
    <property type="match status" value="1"/>
</dbReference>